<evidence type="ECO:0000313" key="2">
    <source>
        <dbReference type="Proteomes" id="UP000887540"/>
    </source>
</evidence>
<dbReference type="Pfam" id="PF16044">
    <property type="entry name" value="DUF4796_C"/>
    <property type="match status" value="1"/>
</dbReference>
<proteinExistence type="predicted"/>
<dbReference type="PANTHER" id="PTHR33963">
    <property type="entry name" value="MKRN2 OPPOSITE STRAND PROTEIN"/>
    <property type="match status" value="1"/>
</dbReference>
<evidence type="ECO:0000313" key="3">
    <source>
        <dbReference type="WBParaSite" id="ACRNAN_scaffold429.g28419.t1"/>
    </source>
</evidence>
<dbReference type="InterPro" id="IPR032016">
    <property type="entry name" value="MKRN2OS-like"/>
</dbReference>
<keyword evidence="2" id="KW-1185">Reference proteome</keyword>
<reference evidence="3" key="1">
    <citation type="submission" date="2022-11" db="UniProtKB">
        <authorList>
            <consortium name="WormBaseParasite"/>
        </authorList>
    </citation>
    <scope>IDENTIFICATION</scope>
</reference>
<protein>
    <recommendedName>
        <fullName evidence="1">MKRN2 opposite strand protein-like C-terminal domain-containing protein</fullName>
    </recommendedName>
</protein>
<sequence length="135" mass="15871">MHCQNSKKASIILKPSQGHFENYNFGDDLHIGIESNNCVYSFWNNGIEVDSLDQWKYSIIVLPLSIDNIDSHLSNFISMNNYRFQAVCYLENEWNCFDFVIEFMLFLGYKKRTKEEFLKEIMSDVSDLLFKIGKS</sequence>
<feature type="domain" description="MKRN2 opposite strand protein-like C-terminal" evidence="1">
    <location>
        <begin position="5"/>
        <end position="122"/>
    </location>
</feature>
<dbReference type="InterPro" id="IPR053921">
    <property type="entry name" value="MKRN2OS-like_C"/>
</dbReference>
<dbReference type="AlphaFoldDB" id="A0A914DV55"/>
<organism evidence="2 3">
    <name type="scientific">Acrobeloides nanus</name>
    <dbReference type="NCBI Taxonomy" id="290746"/>
    <lineage>
        <taxon>Eukaryota</taxon>
        <taxon>Metazoa</taxon>
        <taxon>Ecdysozoa</taxon>
        <taxon>Nematoda</taxon>
        <taxon>Chromadorea</taxon>
        <taxon>Rhabditida</taxon>
        <taxon>Tylenchina</taxon>
        <taxon>Cephalobomorpha</taxon>
        <taxon>Cephaloboidea</taxon>
        <taxon>Cephalobidae</taxon>
        <taxon>Acrobeloides</taxon>
    </lineage>
</organism>
<name>A0A914DV55_9BILA</name>
<dbReference type="PANTHER" id="PTHR33963:SF2">
    <property type="entry name" value="MKRN2 OPPOSITE STRAND PROTEIN"/>
    <property type="match status" value="1"/>
</dbReference>
<evidence type="ECO:0000259" key="1">
    <source>
        <dbReference type="Pfam" id="PF16044"/>
    </source>
</evidence>
<dbReference type="Proteomes" id="UP000887540">
    <property type="component" value="Unplaced"/>
</dbReference>
<accession>A0A914DV55</accession>
<dbReference type="WBParaSite" id="ACRNAN_scaffold429.g28419.t1">
    <property type="protein sequence ID" value="ACRNAN_scaffold429.g28419.t1"/>
    <property type="gene ID" value="ACRNAN_scaffold429.g28419"/>
</dbReference>